<protein>
    <submittedName>
        <fullName evidence="3">Transcriptional regulator</fullName>
    </submittedName>
</protein>
<reference evidence="3 4" key="1">
    <citation type="submission" date="2016-10" db="EMBL/GenBank/DDBJ databases">
        <title>Draft genome sequences of four alkaliphilic bacteria belonging to the Anaerobacillus genus.</title>
        <authorList>
            <person name="Bassil N.M."/>
            <person name="Lloyd J.R."/>
        </authorList>
    </citation>
    <scope>NUCLEOTIDE SEQUENCE [LARGE SCALE GENOMIC DNA]</scope>
    <source>
        <strain evidence="3 4">DSM 22531</strain>
    </source>
</reference>
<sequence>MKNNNLINARKECGLTQESVAKILNCKKGTISNWENGYSSPKLSDAFKLAKLFGKDVNHLFFNEKVQVSCTKGLRKEKINVG</sequence>
<dbReference type="Gene3D" id="1.10.260.40">
    <property type="entry name" value="lambda repressor-like DNA-binding domains"/>
    <property type="match status" value="1"/>
</dbReference>
<evidence type="ECO:0000259" key="2">
    <source>
        <dbReference type="PROSITE" id="PS50943"/>
    </source>
</evidence>
<feature type="domain" description="HTH cro/C1-type" evidence="2">
    <location>
        <begin position="6"/>
        <end position="60"/>
    </location>
</feature>
<dbReference type="EMBL" id="MLQS01000001">
    <property type="protein sequence ID" value="OIJ22035.1"/>
    <property type="molecule type" value="Genomic_DNA"/>
</dbReference>
<organism evidence="3 4">
    <name type="scientific">Anaerobacillus alkalidiazotrophicus</name>
    <dbReference type="NCBI Taxonomy" id="472963"/>
    <lineage>
        <taxon>Bacteria</taxon>
        <taxon>Bacillati</taxon>
        <taxon>Bacillota</taxon>
        <taxon>Bacilli</taxon>
        <taxon>Bacillales</taxon>
        <taxon>Bacillaceae</taxon>
        <taxon>Anaerobacillus</taxon>
    </lineage>
</organism>
<dbReference type="PANTHER" id="PTHR46558">
    <property type="entry name" value="TRACRIPTIONAL REGULATORY PROTEIN-RELATED-RELATED"/>
    <property type="match status" value="1"/>
</dbReference>
<dbReference type="InterPro" id="IPR001387">
    <property type="entry name" value="Cro/C1-type_HTH"/>
</dbReference>
<dbReference type="SMART" id="SM00530">
    <property type="entry name" value="HTH_XRE"/>
    <property type="match status" value="1"/>
</dbReference>
<dbReference type="GO" id="GO:0003677">
    <property type="term" value="F:DNA binding"/>
    <property type="evidence" value="ECO:0007669"/>
    <property type="project" value="UniProtKB-KW"/>
</dbReference>
<name>A0A1S2MEC3_9BACI</name>
<dbReference type="InterPro" id="IPR010982">
    <property type="entry name" value="Lambda_DNA-bd_dom_sf"/>
</dbReference>
<evidence type="ECO:0000313" key="4">
    <source>
        <dbReference type="Proteomes" id="UP000180057"/>
    </source>
</evidence>
<dbReference type="PANTHER" id="PTHR46558:SF4">
    <property type="entry name" value="DNA-BIDING PHAGE PROTEIN"/>
    <property type="match status" value="1"/>
</dbReference>
<gene>
    <name evidence="3" type="ORF">BKP45_04985</name>
</gene>
<dbReference type="PROSITE" id="PS50943">
    <property type="entry name" value="HTH_CROC1"/>
    <property type="match status" value="1"/>
</dbReference>
<dbReference type="STRING" id="472963.BKP45_04985"/>
<comment type="caution">
    <text evidence="3">The sequence shown here is derived from an EMBL/GenBank/DDBJ whole genome shotgun (WGS) entry which is preliminary data.</text>
</comment>
<dbReference type="AlphaFoldDB" id="A0A1S2MEC3"/>
<evidence type="ECO:0000313" key="3">
    <source>
        <dbReference type="EMBL" id="OIJ22035.1"/>
    </source>
</evidence>
<evidence type="ECO:0000256" key="1">
    <source>
        <dbReference type="ARBA" id="ARBA00023125"/>
    </source>
</evidence>
<accession>A0A1S2MEC3</accession>
<dbReference type="CDD" id="cd00093">
    <property type="entry name" value="HTH_XRE"/>
    <property type="match status" value="1"/>
</dbReference>
<keyword evidence="4" id="KW-1185">Reference proteome</keyword>
<dbReference type="Pfam" id="PF01381">
    <property type="entry name" value="HTH_3"/>
    <property type="match status" value="1"/>
</dbReference>
<dbReference type="SUPFAM" id="SSF47413">
    <property type="entry name" value="lambda repressor-like DNA-binding domains"/>
    <property type="match status" value="1"/>
</dbReference>
<dbReference type="OrthoDB" id="2454744at2"/>
<dbReference type="Proteomes" id="UP000180057">
    <property type="component" value="Unassembled WGS sequence"/>
</dbReference>
<proteinExistence type="predicted"/>
<keyword evidence="1" id="KW-0238">DNA-binding</keyword>
<dbReference type="RefSeq" id="WP_071388605.1">
    <property type="nucleotide sequence ID" value="NZ_MLQS01000001.1"/>
</dbReference>